<organism evidence="2 3">
    <name type="scientific">Daphnia magna</name>
    <dbReference type="NCBI Taxonomy" id="35525"/>
    <lineage>
        <taxon>Eukaryota</taxon>
        <taxon>Metazoa</taxon>
        <taxon>Ecdysozoa</taxon>
        <taxon>Arthropoda</taxon>
        <taxon>Crustacea</taxon>
        <taxon>Branchiopoda</taxon>
        <taxon>Diplostraca</taxon>
        <taxon>Cladocera</taxon>
        <taxon>Anomopoda</taxon>
        <taxon>Daphniidae</taxon>
        <taxon>Daphnia</taxon>
    </lineage>
</organism>
<protein>
    <submittedName>
        <fullName evidence="2">Protein unc-79</fullName>
    </submittedName>
</protein>
<dbReference type="Proteomes" id="UP000076858">
    <property type="component" value="Unassembled WGS sequence"/>
</dbReference>
<dbReference type="PANTHER" id="PTHR21696">
    <property type="entry name" value="PROTEIN UNC-79 HOMOLOG"/>
    <property type="match status" value="1"/>
</dbReference>
<evidence type="ECO:0000256" key="1">
    <source>
        <dbReference type="SAM" id="MobiDB-lite"/>
    </source>
</evidence>
<evidence type="ECO:0000313" key="3">
    <source>
        <dbReference type="Proteomes" id="UP000076858"/>
    </source>
</evidence>
<dbReference type="STRING" id="35525.A0A162EDX8"/>
<dbReference type="EMBL" id="LRGB01002019">
    <property type="protein sequence ID" value="KZS09600.1"/>
    <property type="molecule type" value="Genomic_DNA"/>
</dbReference>
<sequence length="2515" mass="279405">MPLCYCADAGHARLMAAKPTRPSGVCERAKNHRPVSSNACYLETDNMATRAATFAAKVRNLHDYQLRLLNSSVSPPSGHDVANTLKYFSQMLLGILKDVPDFPLVMVYNRERDAKRMALFPSLDYRGLYNVLIQLLEVIPLIQTGVDVLSQALIGTILCVMPFIEQDLIDNLPSLVASSIVHLPTSLHGYIVQVLCCFLLPLTMGTPPTDGVFNMIEPSIPGIIMAVLQYTSNTAYHCQLMETLMSLKPDVSKDLLCIIAHGTLKARVPGAHLLFYYWPALNPTLYDRRGVNTKFNGWKPVPCQREECQSSGEAAESIKLCLDHRVAVSQQGNNENGPLLVVCAGCADEIKRIDPPANLTANGNQQQLVEPLVELLLPMLQVAATCDNTSCRSNDKTASVSCFSSSCTSYNDRRPIRYCSQCHSIRHNNRRGGDHIYHCNLTSAWEMRPEMQSYTVDAVVSLLKEAQPYSFERSSESNDRLTRAGLWLCGDLDTIYSFGLEERRLLSRYGVWLLTAVCRPVPQAAKSIIGRLIGALFHWFDTTAHVTDDQAGCVLEPLKSEMLREWIVEAQENQLDVLLDCLMPWPASYSRIGGSWDTGHCPKAVHIKEGFNRLFCLVPYEIITVDLWNDIVPRWLESMVTTVPSDEWIEFRIILSKLLDSSMSPLGFDAQQMFRFLAVRFRGTHLRVQQQTLNWLQLLSSLHIVVPIDLLVNIFQEGVNTSKLDDNDIPNLDSEEIRPLSPVSNQSIPSSDLPLSLPEKSLACHVLMLDILLEQLEVQEEPSNGGLTGAPLAQHCLTLLKDMIHVRQNMLHNCTSSDCYMCSLLTSWYQLAQELIAFYSPLHAAVVSECFEELENCVEMAAAQSVQQQQLSPVEKVAKPEEVVPTVHHPEQQQQAKQLGDVRTAKMETVSELDLAPILPSERVLRAVANAVTCTENEVANCKAQVSHPSMLSGDDPSSDHQDHQQPNQQYWVTTAGKFRFSLEELPNHLQLIYGFLKELYHLIRPDTQRHLLRCVEILCLHCEVLSKSACREHPGFLFWVQENLTVAQLWNLLESQTSHVAQTGASLLLHCLTLPGGSDVFWKIMESDFHSREWKTRFSSVERMMLVCQFLDDPTVKQSSILQSILTNAFCFLISSMDDINTAVANRATILLESLHDGSLKLLCWCLEQQFDSFICDRPMLLHSIMALHHHPWLTKRKIISWKFFFNRFDALYLEAQLSLQRAGELIEPRDLKASHMSNESFNKKLQKAREAIKRYAPSRPSSPTQQPRSLMRSLSLSNHRNFGRRKSAQNYQHHGGSKSYSRQGSSAQLKLLRSRGGLAGDRMNNQQASQEEAYVALFMQRCSELDDYDGETHSLLLTTLMQFLAQPDLAQLSDDKFQSQIQNLVLRHLSLLLGYGPTERAFCVTPQKLRSSATFNAFLSALPQVLDRNLAIGATLLPMTLSLMIFCPAPPSKANGPGGNSWLQCHGQAGVPIIMHGSMSSVGFTSGSAAAAGSNNVNDRHNGTTPQRAYKPTYSLWYLETHPRRMWLQTVLVILYKYRYNQPNLAPLVQSIMRIVLNTLESQYHRCYRYGGIGATLSHGHPSTAQHQIHGVASAATMRMRDQSQGSLEVDSPNDLTDAKGRPNVIGHGVGAVLGIAGLVWGSSTIQHQIQFQVATNKANISLSSRRELTGSISSECDIDQDVDGVELEVIPESPKSSRPDPDWDRDSLAEVEILSELSQQEPNAATAASEVSLATCVRQPSAVYEAHTVVSHRQINAADAVAAAAAATATPTGVRTRQRKIGISMGTMGSELPFVATEQPNRQQASAEPQAPQPVPANITIPASIKQSSLRVGDEVACHRCSKCNAPFEEFSEEELGLCIVIISTFVHREPALAATMLPEILRCNAKWAGSTTYTWQMGSNLYVPGEVGAIARQFLRCLLHQLTPNKVFIQLFQTQVPEEMKQSFFKTMASALTDFVELTPAAPLQLLLESLNEQKQLSPAQIAMILPNVACYFECLPPLDLSAQIWSPLFTQLEIFCARLILVLPLLNGNPAHSNSLLRIMASSNRVSALQLASCRSSILEAFAKVLLYIVQHWAGFDYKHIVELCHLAFRSFIKDREKYMLTRTLVDELASVMKLKSSLPDSTLMILVHFILQDAGGTLPPHCLLMDESDNSTNNVKVSSADGSTGSGSTGAFDCIRPHFNDIMDFLADVHTLSKLKSNSRAMSPGPGLDEDTLGGTVKAGMAQLLALEIVRGNGKDNKCLQRYMPWLLNPPSSIQQGPREFLECVCHVRLLSWLLLGALQHTALVTHTHSNGPLSMPTGVTLNPCLPLPIEVSCSLADHIQGILAGFAEQSKTSVLHMSSLYHAFLLCQLWTIYLEFMAGQLGNSSNADQQATIFNVLVDFWSKITPSVLQLVAHSSVLTEMVNLHFLSLMEALAECRSSVLSLLLPLWTPVLQAQNSQTQLPVHLQVRLQACVEGYSMNTGTVSNGGGVCEGLETHLEGWLLRWLQKLQFKMGQIEIQSSTASQFYNV</sequence>
<feature type="region of interest" description="Disordered" evidence="1">
    <location>
        <begin position="948"/>
        <end position="967"/>
    </location>
</feature>
<name>A0A162EDX8_9CRUS</name>
<feature type="compositionally biased region" description="Polar residues" evidence="1">
    <location>
        <begin position="1290"/>
        <end position="1308"/>
    </location>
</feature>
<reference evidence="2 3" key="1">
    <citation type="submission" date="2016-03" db="EMBL/GenBank/DDBJ databases">
        <title>EvidentialGene: Evidence-directed Construction of Genes on Genomes.</title>
        <authorList>
            <person name="Gilbert D.G."/>
            <person name="Choi J.-H."/>
            <person name="Mockaitis K."/>
            <person name="Colbourne J."/>
            <person name="Pfrender M."/>
        </authorList>
    </citation>
    <scope>NUCLEOTIDE SEQUENCE [LARGE SCALE GENOMIC DNA]</scope>
    <source>
        <strain evidence="2 3">Xinb3</strain>
        <tissue evidence="2">Complete organism</tissue>
    </source>
</reference>
<dbReference type="PANTHER" id="PTHR21696:SF2">
    <property type="entry name" value="PROTEIN UNC-79 HOMOLOG"/>
    <property type="match status" value="1"/>
</dbReference>
<dbReference type="InterPro" id="IPR024855">
    <property type="entry name" value="UNC79"/>
</dbReference>
<accession>A0A162EDX8</accession>
<comment type="caution">
    <text evidence="2">The sequence shown here is derived from an EMBL/GenBank/DDBJ whole genome shotgun (WGS) entry which is preliminary data.</text>
</comment>
<gene>
    <name evidence="2" type="ORF">APZ42_026099</name>
</gene>
<keyword evidence="3" id="KW-1185">Reference proteome</keyword>
<dbReference type="Pfam" id="PF14776">
    <property type="entry name" value="UNC-79"/>
    <property type="match status" value="1"/>
</dbReference>
<dbReference type="OrthoDB" id="6270916at2759"/>
<proteinExistence type="predicted"/>
<evidence type="ECO:0000313" key="2">
    <source>
        <dbReference type="EMBL" id="KZS09600.1"/>
    </source>
</evidence>
<feature type="region of interest" description="Disordered" evidence="1">
    <location>
        <begin position="1284"/>
        <end position="1308"/>
    </location>
</feature>